<evidence type="ECO:0000256" key="2">
    <source>
        <dbReference type="ARBA" id="ARBA00022630"/>
    </source>
</evidence>
<proteinExistence type="inferred from homology"/>
<dbReference type="Pfam" id="PF00881">
    <property type="entry name" value="Nitroreductase"/>
    <property type="match status" value="1"/>
</dbReference>
<dbReference type="Gene3D" id="3.40.109.10">
    <property type="entry name" value="NADH Oxidase"/>
    <property type="match status" value="1"/>
</dbReference>
<organism evidence="7 8">
    <name type="scientific">Bifidobacterium choloepi</name>
    <dbReference type="NCBI Taxonomy" id="2614131"/>
    <lineage>
        <taxon>Bacteria</taxon>
        <taxon>Bacillati</taxon>
        <taxon>Actinomycetota</taxon>
        <taxon>Actinomycetes</taxon>
        <taxon>Bifidobacteriales</taxon>
        <taxon>Bifidobacteriaceae</taxon>
        <taxon>Bifidobacterium</taxon>
    </lineage>
</organism>
<name>A0A6I5NH61_9BIFI</name>
<feature type="domain" description="Nitroreductase" evidence="6">
    <location>
        <begin position="18"/>
        <end position="176"/>
    </location>
</feature>
<protein>
    <submittedName>
        <fullName evidence="7">NADPH-dependent oxidoreductase</fullName>
    </submittedName>
</protein>
<accession>A0A6I5NH61</accession>
<evidence type="ECO:0000259" key="6">
    <source>
        <dbReference type="Pfam" id="PF00881"/>
    </source>
</evidence>
<evidence type="ECO:0000313" key="8">
    <source>
        <dbReference type="Proteomes" id="UP000469292"/>
    </source>
</evidence>
<dbReference type="PANTHER" id="PTHR43425">
    <property type="entry name" value="OXYGEN-INSENSITIVE NADPH NITROREDUCTASE"/>
    <property type="match status" value="1"/>
</dbReference>
<dbReference type="InterPro" id="IPR029479">
    <property type="entry name" value="Nitroreductase"/>
</dbReference>
<keyword evidence="8" id="KW-1185">Reference proteome</keyword>
<evidence type="ECO:0000256" key="3">
    <source>
        <dbReference type="ARBA" id="ARBA00022643"/>
    </source>
</evidence>
<dbReference type="PANTHER" id="PTHR43425:SF3">
    <property type="entry name" value="NADPH-DEPENDENT OXIDOREDUCTASE"/>
    <property type="match status" value="1"/>
</dbReference>
<keyword evidence="2 5" id="KW-0285">Flavoprotein</keyword>
<gene>
    <name evidence="7" type="ORF">F6S87_08160</name>
</gene>
<comment type="similarity">
    <text evidence="1 5">Belongs to the flavin oxidoreductase frp family.</text>
</comment>
<dbReference type="GO" id="GO:0016491">
    <property type="term" value="F:oxidoreductase activity"/>
    <property type="evidence" value="ECO:0007669"/>
    <property type="project" value="UniProtKB-UniRule"/>
</dbReference>
<dbReference type="InterPro" id="IPR000415">
    <property type="entry name" value="Nitroreductase-like"/>
</dbReference>
<dbReference type="SUPFAM" id="SSF55469">
    <property type="entry name" value="FMN-dependent nitroreductase-like"/>
    <property type="match status" value="1"/>
</dbReference>
<evidence type="ECO:0000256" key="4">
    <source>
        <dbReference type="ARBA" id="ARBA00023002"/>
    </source>
</evidence>
<comment type="caution">
    <text evidence="7">The sequence shown here is derived from an EMBL/GenBank/DDBJ whole genome shotgun (WGS) entry which is preliminary data.</text>
</comment>
<reference evidence="7 8" key="1">
    <citation type="submission" date="2019-09" db="EMBL/GenBank/DDBJ databases">
        <title>Phylogenetic characterization of a novel taxon of the genus Bifidobacterium: Bifidobacterium choloepi sp. nov.</title>
        <authorList>
            <person name="Modesto M."/>
            <person name="Satti M."/>
        </authorList>
    </citation>
    <scope>NUCLEOTIDE SEQUENCE [LARGE SCALE GENOMIC DNA]</scope>
    <source>
        <strain evidence="7 8">BRDM6</strain>
    </source>
</reference>
<dbReference type="EMBL" id="VYSG01000004">
    <property type="protein sequence ID" value="NEG70564.1"/>
    <property type="molecule type" value="Genomic_DNA"/>
</dbReference>
<dbReference type="InterPro" id="IPR016446">
    <property type="entry name" value="Flavin_OxRdtase_Frp"/>
</dbReference>
<evidence type="ECO:0000313" key="7">
    <source>
        <dbReference type="EMBL" id="NEG70564.1"/>
    </source>
</evidence>
<keyword evidence="5" id="KW-0521">NADP</keyword>
<sequence length="262" mass="29350">MSAMAEEIIHNETIDTLLNRRSIRAFEPEPLDEATIATLETCAQHAASSQFLNDWSAIRVADSALKEKLAEIAHQPYVATAPLLYVFVLDEYRNAQIAKRKGVDVYSDDFTLRNSYRFSQAQNDAVLALHAMETAAESLGLGCVILGSVLGDIPELIKLLELPEYTYPVLGLAIGKPAQSPALKPRMPRDDQFFEDGYCDDPDLMLERLDHFDAEVHKYYDLRDTSRPVDAFSDQIANQATNRSVLKNGFEHAKQQGFVLDK</sequence>
<dbReference type="Proteomes" id="UP000469292">
    <property type="component" value="Unassembled WGS sequence"/>
</dbReference>
<evidence type="ECO:0000256" key="1">
    <source>
        <dbReference type="ARBA" id="ARBA00008366"/>
    </source>
</evidence>
<dbReference type="AlphaFoldDB" id="A0A6I5NH61"/>
<keyword evidence="4 5" id="KW-0560">Oxidoreductase</keyword>
<dbReference type="PIRSF" id="PIRSF005426">
    <property type="entry name" value="Frp"/>
    <property type="match status" value="1"/>
</dbReference>
<keyword evidence="3 5" id="KW-0288">FMN</keyword>
<evidence type="ECO:0000256" key="5">
    <source>
        <dbReference type="PIRNR" id="PIRNR005426"/>
    </source>
</evidence>